<evidence type="ECO:0000256" key="4">
    <source>
        <dbReference type="ARBA" id="ARBA00022729"/>
    </source>
</evidence>
<dbReference type="InterPro" id="IPR002491">
    <property type="entry name" value="ABC_transptr_periplasmic_BD"/>
</dbReference>
<protein>
    <submittedName>
        <fullName evidence="7">Iron complex transport system substrate-binding protein</fullName>
    </submittedName>
</protein>
<dbReference type="PANTHER" id="PTHR30532:SF1">
    <property type="entry name" value="IRON(3+)-HYDROXAMATE-BINDING PROTEIN FHUD"/>
    <property type="match status" value="1"/>
</dbReference>
<comment type="caution">
    <text evidence="7">The sequence shown here is derived from an EMBL/GenBank/DDBJ whole genome shotgun (WGS) entry which is preliminary data.</text>
</comment>
<name>A0A2N3Y5R2_SACSN</name>
<dbReference type="InterPro" id="IPR051313">
    <property type="entry name" value="Bact_iron-sidero_bind"/>
</dbReference>
<reference evidence="7" key="1">
    <citation type="submission" date="2017-12" db="EMBL/GenBank/DDBJ databases">
        <title>Sequencing the genomes of 1000 Actinobacteria strains.</title>
        <authorList>
            <person name="Klenk H.-P."/>
        </authorList>
    </citation>
    <scope>NUCLEOTIDE SEQUENCE [LARGE SCALE GENOMIC DNA]</scope>
    <source>
        <strain evidence="7">DSM 44228</strain>
    </source>
</reference>
<dbReference type="Pfam" id="PF01497">
    <property type="entry name" value="Peripla_BP_2"/>
    <property type="match status" value="1"/>
</dbReference>
<organism evidence="7 8">
    <name type="scientific">Saccharopolyspora spinosa</name>
    <dbReference type="NCBI Taxonomy" id="60894"/>
    <lineage>
        <taxon>Bacteria</taxon>
        <taxon>Bacillati</taxon>
        <taxon>Actinomycetota</taxon>
        <taxon>Actinomycetes</taxon>
        <taxon>Pseudonocardiales</taxon>
        <taxon>Pseudonocardiaceae</taxon>
        <taxon>Saccharopolyspora</taxon>
    </lineage>
</organism>
<evidence type="ECO:0000313" key="7">
    <source>
        <dbReference type="EMBL" id="PKW18259.1"/>
    </source>
</evidence>
<evidence type="ECO:0000259" key="6">
    <source>
        <dbReference type="PROSITE" id="PS50983"/>
    </source>
</evidence>
<evidence type="ECO:0000256" key="3">
    <source>
        <dbReference type="ARBA" id="ARBA00022448"/>
    </source>
</evidence>
<comment type="similarity">
    <text evidence="2">Belongs to the bacterial solute-binding protein 8 family.</text>
</comment>
<proteinExistence type="inferred from homology"/>
<dbReference type="GO" id="GO:0030288">
    <property type="term" value="C:outer membrane-bounded periplasmic space"/>
    <property type="evidence" value="ECO:0007669"/>
    <property type="project" value="TreeGrafter"/>
</dbReference>
<evidence type="ECO:0000313" key="8">
    <source>
        <dbReference type="Proteomes" id="UP000233786"/>
    </source>
</evidence>
<dbReference type="STRING" id="994479.GCA_000194155_06978"/>
<dbReference type="SUPFAM" id="SSF53807">
    <property type="entry name" value="Helical backbone' metal receptor"/>
    <property type="match status" value="1"/>
</dbReference>
<feature type="domain" description="Fe/B12 periplasmic-binding" evidence="6">
    <location>
        <begin position="74"/>
        <end position="338"/>
    </location>
</feature>
<evidence type="ECO:0000256" key="1">
    <source>
        <dbReference type="ARBA" id="ARBA00004196"/>
    </source>
</evidence>
<feature type="signal peptide" evidence="5">
    <location>
        <begin position="1"/>
        <end position="33"/>
    </location>
</feature>
<keyword evidence="8" id="KW-1185">Reference proteome</keyword>
<keyword evidence="3" id="KW-0813">Transport</keyword>
<dbReference type="PROSITE" id="PS51257">
    <property type="entry name" value="PROKAR_LIPOPROTEIN"/>
    <property type="match status" value="1"/>
</dbReference>
<dbReference type="RefSeq" id="WP_010314295.1">
    <property type="nucleotide sequence ID" value="NZ_CP172070.1"/>
</dbReference>
<dbReference type="GO" id="GO:1901678">
    <property type="term" value="P:iron coordination entity transport"/>
    <property type="evidence" value="ECO:0007669"/>
    <property type="project" value="UniProtKB-ARBA"/>
</dbReference>
<dbReference type="PANTHER" id="PTHR30532">
    <property type="entry name" value="IRON III DICITRATE-BINDING PERIPLASMIC PROTEIN"/>
    <property type="match status" value="1"/>
</dbReference>
<sequence length="338" mass="35692">MRAERSTVRTLSAVMLAAVVGLAGCSAAPGEQAADTPDIAPVPVIDRATQPLQASPTITDPHGQRVSLPKAPERIVCLSGLCDDMLVELGMTPAGTSNPALLIHPALMGEQGKAVPAVQGSFGSEDIESIAALKPDLVIGLSGVHDSLRPAIEGFAPLWLTEPVNWQESVEYLRNLGSLTGRTEQAMAAETAFRAKLADAVQATRDSGQVRQKVVLMYGSAESIGVDTSDSLKGDLLAQLFTYPFPARGADVETASNYSVEELLAKQPDVALVYSLLFSPEDRTLSAQLAENPVWKQIPAVQGQQVHEVHAKLFGSGRGTRSMAAIIDASLKLVPAPR</sequence>
<feature type="chain" id="PRO_5014878524" evidence="5">
    <location>
        <begin position="34"/>
        <end position="338"/>
    </location>
</feature>
<gene>
    <name evidence="7" type="ORF">A8926_6330</name>
</gene>
<evidence type="ECO:0000256" key="5">
    <source>
        <dbReference type="SAM" id="SignalP"/>
    </source>
</evidence>
<dbReference type="Proteomes" id="UP000233786">
    <property type="component" value="Unassembled WGS sequence"/>
</dbReference>
<dbReference type="AlphaFoldDB" id="A0A2N3Y5R2"/>
<dbReference type="Gene3D" id="3.40.50.1980">
    <property type="entry name" value="Nitrogenase molybdenum iron protein domain"/>
    <property type="match status" value="2"/>
</dbReference>
<comment type="subcellular location">
    <subcellularLocation>
        <location evidence="1">Cell envelope</location>
    </subcellularLocation>
</comment>
<dbReference type="PROSITE" id="PS50983">
    <property type="entry name" value="FE_B12_PBP"/>
    <property type="match status" value="1"/>
</dbReference>
<evidence type="ECO:0000256" key="2">
    <source>
        <dbReference type="ARBA" id="ARBA00008814"/>
    </source>
</evidence>
<keyword evidence="4 5" id="KW-0732">Signal</keyword>
<accession>A0A2N3Y5R2</accession>
<dbReference type="EMBL" id="PJNB01000001">
    <property type="protein sequence ID" value="PKW18259.1"/>
    <property type="molecule type" value="Genomic_DNA"/>
</dbReference>